<evidence type="ECO:0000313" key="3">
    <source>
        <dbReference type="Proteomes" id="UP000015001"/>
    </source>
</evidence>
<feature type="region of interest" description="Disordered" evidence="1">
    <location>
        <begin position="32"/>
        <end position="92"/>
    </location>
</feature>
<name>S4MEU4_9ACTN</name>
<organism evidence="2 3">
    <name type="scientific">Streptomyces afghaniensis 772</name>
    <dbReference type="NCBI Taxonomy" id="1283301"/>
    <lineage>
        <taxon>Bacteria</taxon>
        <taxon>Bacillati</taxon>
        <taxon>Actinomycetota</taxon>
        <taxon>Actinomycetes</taxon>
        <taxon>Kitasatosporales</taxon>
        <taxon>Streptomycetaceae</taxon>
        <taxon>Streptomyces</taxon>
    </lineage>
</organism>
<sequence length="92" mass="9374">MGLDGSPESLAAARWAADDAENALLQAASESEMLVPGSRGLEPAESSFPSCRRPSITDVARSPSSLMTDPGHGPVSQGSPVAASAGRVRRPS</sequence>
<accession>S4MEU4</accession>
<dbReference type="AlphaFoldDB" id="S4MEU4"/>
<protein>
    <submittedName>
        <fullName evidence="2">Uncharacterized protein</fullName>
    </submittedName>
</protein>
<dbReference type="HOGENOM" id="CLU_2411791_0_0_11"/>
<keyword evidence="3" id="KW-1185">Reference proteome</keyword>
<comment type="caution">
    <text evidence="2">The sequence shown here is derived from an EMBL/GenBank/DDBJ whole genome shotgun (WGS) entry which is preliminary data.</text>
</comment>
<evidence type="ECO:0000313" key="2">
    <source>
        <dbReference type="EMBL" id="EPJ38008.1"/>
    </source>
</evidence>
<dbReference type="Proteomes" id="UP000015001">
    <property type="component" value="Unassembled WGS sequence"/>
</dbReference>
<reference evidence="2 3" key="1">
    <citation type="submission" date="2013-02" db="EMBL/GenBank/DDBJ databases">
        <title>Draft Genome Sequence of Streptomyces afghaniensis, Which Produces Compounds of the Julimycin B-Complex.</title>
        <authorList>
            <person name="Gruening B.A."/>
            <person name="Praeg A."/>
            <person name="Erxleben A."/>
            <person name="Guenther S."/>
            <person name="Fiedler H.-P."/>
            <person name="Goodfellow M."/>
            <person name="Mueller M."/>
        </authorList>
    </citation>
    <scope>NUCLEOTIDE SEQUENCE [LARGE SCALE GENOMIC DNA]</scope>
    <source>
        <strain evidence="2 3">772</strain>
    </source>
</reference>
<proteinExistence type="predicted"/>
<dbReference type="PATRIC" id="fig|1283301.3.peg.4908"/>
<dbReference type="EMBL" id="AOPY01001477">
    <property type="protein sequence ID" value="EPJ38008.1"/>
    <property type="molecule type" value="Genomic_DNA"/>
</dbReference>
<gene>
    <name evidence="2" type="ORF">STAFG_4937</name>
</gene>
<evidence type="ECO:0000256" key="1">
    <source>
        <dbReference type="SAM" id="MobiDB-lite"/>
    </source>
</evidence>